<evidence type="ECO:0000313" key="3">
    <source>
        <dbReference type="EMBL" id="RDI70526.1"/>
    </source>
</evidence>
<dbReference type="Gene3D" id="1.10.150.20">
    <property type="entry name" value="5' to 3' exonuclease, C-terminal subdomain"/>
    <property type="match status" value="1"/>
</dbReference>
<comment type="caution">
    <text evidence="3">The sequence shown here is derived from an EMBL/GenBank/DDBJ whole genome shotgun (WGS) entry which is preliminary data.</text>
</comment>
<evidence type="ECO:0000313" key="4">
    <source>
        <dbReference type="Proteomes" id="UP000255421"/>
    </source>
</evidence>
<feature type="compositionally biased region" description="Basic and acidic residues" evidence="1">
    <location>
        <begin position="176"/>
        <end position="186"/>
    </location>
</feature>
<feature type="region of interest" description="Disordered" evidence="1">
    <location>
        <begin position="1"/>
        <end position="71"/>
    </location>
</feature>
<dbReference type="EMBL" id="QQST01000001">
    <property type="protein sequence ID" value="RDI70526.1"/>
    <property type="molecule type" value="Genomic_DNA"/>
</dbReference>
<reference evidence="3 4" key="1">
    <citation type="submission" date="2018-07" db="EMBL/GenBank/DDBJ databases">
        <title>Genome sequence of extremly halophilic archaeon Halopelagius longus strain BC12-B1.</title>
        <authorList>
            <person name="Zhang X."/>
        </authorList>
    </citation>
    <scope>NUCLEOTIDE SEQUENCE [LARGE SCALE GENOMIC DNA]</scope>
    <source>
        <strain evidence="3 4">BC12-B1</strain>
    </source>
</reference>
<feature type="compositionally biased region" description="Acidic residues" evidence="1">
    <location>
        <begin position="59"/>
        <end position="71"/>
    </location>
</feature>
<sequence length="402" mass="42919">MKVHPTGDNVTEGGDAGNGVNEYVEAGRVSDRNRLSDADGTDAAVDEEEEIPLPWNSTDESDASDDEEGPETFEDLRFVGPKTAEALESSEIDLSDFVRKRISYRDLTEIGVNPGVAAKIRREHSLSWSFDATDTDLSRRSTQVRGLDDEERAWIAASSTGWGDGDDESDTDEREGDWTADGRTESADADATVDGRRSTDADAVDESTWRERAASASADAGGGKSDDDAASDEETWRSRSVGGDGTDAASDAAPEDEEAAWRAESTGGSERDSNVTDGEAAWRSQSVESDDPTPSARTSQSRNGGTSSEREEAEWRSNATAGDASSPATDAEAEWRAESLPTPVTVLDGVEEADARELADAGIRSVRRLATADPESVADALQLDQSLVEGWVRAADERLDGV</sequence>
<accession>A0A370IIK0</accession>
<evidence type="ECO:0000256" key="1">
    <source>
        <dbReference type="SAM" id="MobiDB-lite"/>
    </source>
</evidence>
<feature type="region of interest" description="Disordered" evidence="1">
    <location>
        <begin position="133"/>
        <end position="342"/>
    </location>
</feature>
<dbReference type="Pfam" id="PF14520">
    <property type="entry name" value="HHH_5"/>
    <property type="match status" value="1"/>
</dbReference>
<dbReference type="Pfam" id="PF24158">
    <property type="entry name" value="DUF7409"/>
    <property type="match status" value="1"/>
</dbReference>
<name>A0A370IIK0_9EURY</name>
<dbReference type="RefSeq" id="WP_114936163.1">
    <property type="nucleotide sequence ID" value="NZ_FNKQ01000002.1"/>
</dbReference>
<dbReference type="AlphaFoldDB" id="A0A370IIK0"/>
<protein>
    <submittedName>
        <fullName evidence="3">Helix-hairpin-helix domain-containing protein</fullName>
    </submittedName>
</protein>
<proteinExistence type="predicted"/>
<dbReference type="InterPro" id="IPR055832">
    <property type="entry name" value="DUF7409"/>
</dbReference>
<gene>
    <name evidence="3" type="ORF">DWB78_01635</name>
</gene>
<feature type="compositionally biased region" description="Polar residues" evidence="1">
    <location>
        <begin position="295"/>
        <end position="307"/>
    </location>
</feature>
<dbReference type="OrthoDB" id="170608at2157"/>
<organism evidence="3 4">
    <name type="scientific">Halopelagius longus</name>
    <dbReference type="NCBI Taxonomy" id="1236180"/>
    <lineage>
        <taxon>Archaea</taxon>
        <taxon>Methanobacteriati</taxon>
        <taxon>Methanobacteriota</taxon>
        <taxon>Stenosarchaea group</taxon>
        <taxon>Halobacteria</taxon>
        <taxon>Halobacteriales</taxon>
        <taxon>Haloferacaceae</taxon>
    </lineage>
</organism>
<feature type="compositionally biased region" description="Basic and acidic residues" evidence="1">
    <location>
        <begin position="28"/>
        <end position="37"/>
    </location>
</feature>
<keyword evidence="4" id="KW-1185">Reference proteome</keyword>
<feature type="domain" description="DUF7409" evidence="2">
    <location>
        <begin position="76"/>
        <end position="122"/>
    </location>
</feature>
<dbReference type="Proteomes" id="UP000255421">
    <property type="component" value="Unassembled WGS sequence"/>
</dbReference>
<feature type="compositionally biased region" description="Acidic residues" evidence="1">
    <location>
        <begin position="164"/>
        <end position="175"/>
    </location>
</feature>
<evidence type="ECO:0000259" key="2">
    <source>
        <dbReference type="Pfam" id="PF24158"/>
    </source>
</evidence>